<evidence type="ECO:0000256" key="7">
    <source>
        <dbReference type="ARBA" id="ARBA00022801"/>
    </source>
</evidence>
<reference evidence="15" key="1">
    <citation type="submission" date="2022-08" db="EMBL/GenBank/DDBJ databases">
        <title>Draft genome sequencing of Roseisolibacter agri AW1220.</title>
        <authorList>
            <person name="Tobiishi Y."/>
            <person name="Tonouchi A."/>
        </authorList>
    </citation>
    <scope>NUCLEOTIDE SEQUENCE</scope>
    <source>
        <strain evidence="15">AW1220</strain>
    </source>
</reference>
<evidence type="ECO:0000256" key="6">
    <source>
        <dbReference type="ARBA" id="ARBA00022692"/>
    </source>
</evidence>
<keyword evidence="9 14" id="KW-0472">Membrane</keyword>
<feature type="transmembrane region" description="Helical" evidence="14">
    <location>
        <begin position="138"/>
        <end position="161"/>
    </location>
</feature>
<keyword evidence="8 14" id="KW-1133">Transmembrane helix</keyword>
<comment type="miscellaneous">
    <text evidence="14">Bacitracin is thought to be involved in the inhibition of peptidoglycan synthesis by sequestering undecaprenyl diphosphate, thereby reducing the pool of lipid carrier available.</text>
</comment>
<evidence type="ECO:0000256" key="12">
    <source>
        <dbReference type="ARBA" id="ARBA00032932"/>
    </source>
</evidence>
<keyword evidence="16" id="KW-1185">Reference proteome</keyword>
<dbReference type="GO" id="GO:0008360">
    <property type="term" value="P:regulation of cell shape"/>
    <property type="evidence" value="ECO:0007669"/>
    <property type="project" value="UniProtKB-KW"/>
</dbReference>
<gene>
    <name evidence="14 15" type="primary">uppP</name>
    <name evidence="15" type="ORF">rosag_30880</name>
</gene>
<dbReference type="GO" id="GO:0071555">
    <property type="term" value="P:cell wall organization"/>
    <property type="evidence" value="ECO:0007669"/>
    <property type="project" value="UniProtKB-KW"/>
</dbReference>
<dbReference type="Proteomes" id="UP001161325">
    <property type="component" value="Unassembled WGS sequence"/>
</dbReference>
<comment type="similarity">
    <text evidence="2 14">Belongs to the UppP family.</text>
</comment>
<evidence type="ECO:0000256" key="9">
    <source>
        <dbReference type="ARBA" id="ARBA00023136"/>
    </source>
</evidence>
<dbReference type="GO" id="GO:0046677">
    <property type="term" value="P:response to antibiotic"/>
    <property type="evidence" value="ECO:0007669"/>
    <property type="project" value="UniProtKB-UniRule"/>
</dbReference>
<comment type="function">
    <text evidence="14">Catalyzes the dephosphorylation of undecaprenyl diphosphate (UPP). Confers resistance to bacitracin.</text>
</comment>
<feature type="transmembrane region" description="Helical" evidence="14">
    <location>
        <begin position="234"/>
        <end position="253"/>
    </location>
</feature>
<evidence type="ECO:0000256" key="3">
    <source>
        <dbReference type="ARBA" id="ARBA00012374"/>
    </source>
</evidence>
<accession>A0AA37V1P3</accession>
<dbReference type="EC" id="3.6.1.27" evidence="3 14"/>
<evidence type="ECO:0000256" key="13">
    <source>
        <dbReference type="ARBA" id="ARBA00047594"/>
    </source>
</evidence>
<evidence type="ECO:0000256" key="11">
    <source>
        <dbReference type="ARBA" id="ARBA00032707"/>
    </source>
</evidence>
<dbReference type="GO" id="GO:0009252">
    <property type="term" value="P:peptidoglycan biosynthetic process"/>
    <property type="evidence" value="ECO:0007669"/>
    <property type="project" value="UniProtKB-KW"/>
</dbReference>
<dbReference type="Pfam" id="PF02673">
    <property type="entry name" value="BacA"/>
    <property type="match status" value="1"/>
</dbReference>
<keyword evidence="5 14" id="KW-1003">Cell membrane</keyword>
<evidence type="ECO:0000256" key="14">
    <source>
        <dbReference type="HAMAP-Rule" id="MF_01006"/>
    </source>
</evidence>
<name>A0AA37V1P3_9BACT</name>
<keyword evidence="14" id="KW-0133">Cell shape</keyword>
<keyword evidence="7 14" id="KW-0378">Hydrolase</keyword>
<dbReference type="HAMAP" id="MF_01006">
    <property type="entry name" value="Undec_diphosphatase"/>
    <property type="match status" value="1"/>
</dbReference>
<feature type="transmembrane region" description="Helical" evidence="14">
    <location>
        <begin position="206"/>
        <end position="228"/>
    </location>
</feature>
<dbReference type="PANTHER" id="PTHR30622:SF3">
    <property type="entry name" value="UNDECAPRENYL-DIPHOSPHATASE"/>
    <property type="match status" value="1"/>
</dbReference>
<proteinExistence type="inferred from homology"/>
<evidence type="ECO:0000256" key="2">
    <source>
        <dbReference type="ARBA" id="ARBA00010621"/>
    </source>
</evidence>
<dbReference type="InterPro" id="IPR003824">
    <property type="entry name" value="UppP"/>
</dbReference>
<comment type="subcellular location">
    <subcellularLocation>
        <location evidence="1 14">Cell membrane</location>
        <topology evidence="1 14">Multi-pass membrane protein</topology>
    </subcellularLocation>
</comment>
<organism evidence="15 16">
    <name type="scientific">Roseisolibacter agri</name>
    <dbReference type="NCBI Taxonomy" id="2014610"/>
    <lineage>
        <taxon>Bacteria</taxon>
        <taxon>Pseudomonadati</taxon>
        <taxon>Gemmatimonadota</taxon>
        <taxon>Gemmatimonadia</taxon>
        <taxon>Gemmatimonadales</taxon>
        <taxon>Gemmatimonadaceae</taxon>
        <taxon>Roseisolibacter</taxon>
    </lineage>
</organism>
<dbReference type="RefSeq" id="WP_284351025.1">
    <property type="nucleotide sequence ID" value="NZ_BRXS01000004.1"/>
</dbReference>
<evidence type="ECO:0000256" key="8">
    <source>
        <dbReference type="ARBA" id="ARBA00022989"/>
    </source>
</evidence>
<evidence type="ECO:0000256" key="10">
    <source>
        <dbReference type="ARBA" id="ARBA00023251"/>
    </source>
</evidence>
<evidence type="ECO:0000256" key="1">
    <source>
        <dbReference type="ARBA" id="ARBA00004651"/>
    </source>
</evidence>
<dbReference type="GO" id="GO:0005886">
    <property type="term" value="C:plasma membrane"/>
    <property type="evidence" value="ECO:0007669"/>
    <property type="project" value="UniProtKB-SubCell"/>
</dbReference>
<evidence type="ECO:0000256" key="4">
    <source>
        <dbReference type="ARBA" id="ARBA00021581"/>
    </source>
</evidence>
<evidence type="ECO:0000256" key="5">
    <source>
        <dbReference type="ARBA" id="ARBA00022475"/>
    </source>
</evidence>
<dbReference type="NCBIfam" id="NF001390">
    <property type="entry name" value="PRK00281.1-4"/>
    <property type="match status" value="1"/>
</dbReference>
<feature type="transmembrane region" description="Helical" evidence="14">
    <location>
        <begin position="98"/>
        <end position="117"/>
    </location>
</feature>
<dbReference type="AlphaFoldDB" id="A0AA37V1P3"/>
<feature type="transmembrane region" description="Helical" evidence="14">
    <location>
        <begin position="74"/>
        <end position="92"/>
    </location>
</feature>
<keyword evidence="14" id="KW-0961">Cell wall biogenesis/degradation</keyword>
<evidence type="ECO:0000313" key="16">
    <source>
        <dbReference type="Proteomes" id="UP001161325"/>
    </source>
</evidence>
<dbReference type="PANTHER" id="PTHR30622">
    <property type="entry name" value="UNDECAPRENYL-DIPHOSPHATASE"/>
    <property type="match status" value="1"/>
</dbReference>
<comment type="caution">
    <text evidence="15">The sequence shown here is derived from an EMBL/GenBank/DDBJ whole genome shotgun (WGS) entry which is preliminary data.</text>
</comment>
<dbReference type="EMBL" id="BRXS01000004">
    <property type="protein sequence ID" value="GLC26575.1"/>
    <property type="molecule type" value="Genomic_DNA"/>
</dbReference>
<dbReference type="NCBIfam" id="TIGR00753">
    <property type="entry name" value="undec_PP_bacA"/>
    <property type="match status" value="1"/>
</dbReference>
<keyword evidence="14" id="KW-0573">Peptidoglycan synthesis</keyword>
<feature type="transmembrane region" description="Helical" evidence="14">
    <location>
        <begin position="173"/>
        <end position="194"/>
    </location>
</feature>
<evidence type="ECO:0000313" key="15">
    <source>
        <dbReference type="EMBL" id="GLC26575.1"/>
    </source>
</evidence>
<dbReference type="GO" id="GO:0050380">
    <property type="term" value="F:undecaprenyl-diphosphatase activity"/>
    <property type="evidence" value="ECO:0007669"/>
    <property type="project" value="UniProtKB-UniRule"/>
</dbReference>
<sequence length="254" mass="27610">MTLLHALILGIVEGITEFLPISSTAHMILTAELLRLEDSPFVKSFEIIVQLGAILAVVLLYWRRLLDFKLLTKAAVAFLPTGIVGLTVYKIVKGYLLGNVRVVLASLLVGGIVLVLFDRRWRDDEREPDLDAITYGQALAIGLCQCLAMIPGVSRSAATIVGGTLLGVPKRTIVDFSFILAIPTMAAATGYDLLKSYGDLAGHGPELAMGFVVSFITALLAVKTFLAFLKGRGFAPYGWYRIVLAVAFFFVFVR</sequence>
<comment type="catalytic activity">
    <reaction evidence="13 14">
        <text>di-trans,octa-cis-undecaprenyl diphosphate + H2O = di-trans,octa-cis-undecaprenyl phosphate + phosphate + H(+)</text>
        <dbReference type="Rhea" id="RHEA:28094"/>
        <dbReference type="ChEBI" id="CHEBI:15377"/>
        <dbReference type="ChEBI" id="CHEBI:15378"/>
        <dbReference type="ChEBI" id="CHEBI:43474"/>
        <dbReference type="ChEBI" id="CHEBI:58405"/>
        <dbReference type="ChEBI" id="CHEBI:60392"/>
        <dbReference type="EC" id="3.6.1.27"/>
    </reaction>
</comment>
<protein>
    <recommendedName>
        <fullName evidence="4 14">Undecaprenyl-diphosphatase</fullName>
        <ecNumber evidence="3 14">3.6.1.27</ecNumber>
    </recommendedName>
    <alternativeName>
        <fullName evidence="12 14">Bacitracin resistance protein</fullName>
    </alternativeName>
    <alternativeName>
        <fullName evidence="11 14">Undecaprenyl pyrophosphate phosphatase</fullName>
    </alternativeName>
</protein>
<feature type="transmembrane region" description="Helical" evidence="14">
    <location>
        <begin position="41"/>
        <end position="62"/>
    </location>
</feature>
<keyword evidence="10 14" id="KW-0046">Antibiotic resistance</keyword>
<keyword evidence="6 14" id="KW-0812">Transmembrane</keyword>